<dbReference type="Proteomes" id="UP000011761">
    <property type="component" value="Unassembled WGS sequence"/>
</dbReference>
<name>M2MJJ7_BAUPA</name>
<dbReference type="HOGENOM" id="CLU_2542227_0_0_1"/>
<reference evidence="1 2" key="1">
    <citation type="journal article" date="2012" name="PLoS Pathog.">
        <title>Diverse lifestyles and strategies of plant pathogenesis encoded in the genomes of eighteen Dothideomycetes fungi.</title>
        <authorList>
            <person name="Ohm R.A."/>
            <person name="Feau N."/>
            <person name="Henrissat B."/>
            <person name="Schoch C.L."/>
            <person name="Horwitz B.A."/>
            <person name="Barry K.W."/>
            <person name="Condon B.J."/>
            <person name="Copeland A.C."/>
            <person name="Dhillon B."/>
            <person name="Glaser F."/>
            <person name="Hesse C.N."/>
            <person name="Kosti I."/>
            <person name="LaButti K."/>
            <person name="Lindquist E.A."/>
            <person name="Lucas S."/>
            <person name="Salamov A.A."/>
            <person name="Bradshaw R.E."/>
            <person name="Ciuffetti L."/>
            <person name="Hamelin R.C."/>
            <person name="Kema G.H.J."/>
            <person name="Lawrence C."/>
            <person name="Scott J.A."/>
            <person name="Spatafora J.W."/>
            <person name="Turgeon B.G."/>
            <person name="de Wit P.J.G.M."/>
            <person name="Zhong S."/>
            <person name="Goodwin S.B."/>
            <person name="Grigoriev I.V."/>
        </authorList>
    </citation>
    <scope>NUCLEOTIDE SEQUENCE [LARGE SCALE GENOMIC DNA]</scope>
    <source>
        <strain evidence="1 2">UAMH 10762</strain>
    </source>
</reference>
<dbReference type="AlphaFoldDB" id="M2MJJ7"/>
<dbReference type="GeneID" id="19108139"/>
<gene>
    <name evidence="1" type="ORF">BAUCODRAFT_127369</name>
</gene>
<protein>
    <submittedName>
        <fullName evidence="1">Uncharacterized protein</fullName>
    </submittedName>
</protein>
<organism evidence="1 2">
    <name type="scientific">Baudoinia panamericana (strain UAMH 10762)</name>
    <name type="common">Angels' share fungus</name>
    <name type="synonym">Baudoinia compniacensis (strain UAMH 10762)</name>
    <dbReference type="NCBI Taxonomy" id="717646"/>
    <lineage>
        <taxon>Eukaryota</taxon>
        <taxon>Fungi</taxon>
        <taxon>Dikarya</taxon>
        <taxon>Ascomycota</taxon>
        <taxon>Pezizomycotina</taxon>
        <taxon>Dothideomycetes</taxon>
        <taxon>Dothideomycetidae</taxon>
        <taxon>Mycosphaerellales</taxon>
        <taxon>Teratosphaeriaceae</taxon>
        <taxon>Baudoinia</taxon>
    </lineage>
</organism>
<evidence type="ECO:0000313" key="2">
    <source>
        <dbReference type="Proteomes" id="UP000011761"/>
    </source>
</evidence>
<proteinExistence type="predicted"/>
<accession>M2MJJ7</accession>
<dbReference type="RefSeq" id="XP_007681774.1">
    <property type="nucleotide sequence ID" value="XM_007683584.1"/>
</dbReference>
<sequence>MKDVHLSGKPDGREGRMTVIHSPFNSVMVELVVRLTWVQRFIAAVVGSSVETTRRAQAENPRAARRNMRSGGYLVMGLSLCAR</sequence>
<keyword evidence="2" id="KW-1185">Reference proteome</keyword>
<dbReference type="EMBL" id="KB445564">
    <property type="protein sequence ID" value="EMC91468.1"/>
    <property type="molecule type" value="Genomic_DNA"/>
</dbReference>
<dbReference type="KEGG" id="bcom:BAUCODRAFT_127369"/>
<evidence type="ECO:0000313" key="1">
    <source>
        <dbReference type="EMBL" id="EMC91468.1"/>
    </source>
</evidence>